<evidence type="ECO:0000313" key="1">
    <source>
        <dbReference type="EMBL" id="AAS95262.1"/>
    </source>
</evidence>
<reference evidence="1 2" key="1">
    <citation type="journal article" date="2004" name="Nat. Biotechnol.">
        <title>The genome sequence of the anaerobic, sulfate-reducing bacterium Desulfovibrio vulgaris Hildenborough.</title>
        <authorList>
            <person name="Heidelberg J.F."/>
            <person name="Seshadri R."/>
            <person name="Haveman S.A."/>
            <person name="Hemme C.L."/>
            <person name="Paulsen I.T."/>
            <person name="Kolonay J.F."/>
            <person name="Eisen J.A."/>
            <person name="Ward N."/>
            <person name="Methe B."/>
            <person name="Brinkac L.M."/>
            <person name="Daugherty S.C."/>
            <person name="Deboy R.T."/>
            <person name="Dodson R.J."/>
            <person name="Durkin A.S."/>
            <person name="Madupu R."/>
            <person name="Nelson W.C."/>
            <person name="Sullivan S.A."/>
            <person name="Fouts D."/>
            <person name="Haft D.H."/>
            <person name="Selengut J."/>
            <person name="Peterson J.D."/>
            <person name="Davidsen T.M."/>
            <person name="Zafar N."/>
            <person name="Zhou L."/>
            <person name="Radune D."/>
            <person name="Dimitrov G."/>
            <person name="Hance M."/>
            <person name="Tran K."/>
            <person name="Khouri H."/>
            <person name="Gill J."/>
            <person name="Utterback T.R."/>
            <person name="Feldblyum T.V."/>
            <person name="Wall J.D."/>
            <person name="Voordouw G."/>
            <person name="Fraser C.M."/>
        </authorList>
    </citation>
    <scope>NUCLEOTIDE SEQUENCE [LARGE SCALE GENOMIC DNA]</scope>
    <source>
        <strain evidence="2">ATCC 29579 / DSM 644 / NCIMB 8303 / VKM B-1760 / Hildenborough</strain>
    </source>
</reference>
<dbReference type="KEGG" id="dvu:DVU_0782"/>
<sequence length="39" mass="4320">MLLFERTLNSGPLASVRARNAISERLHSIAGVQMKKKPV</sequence>
<dbReference type="STRING" id="882.DVU_0782"/>
<organism evidence="1 2">
    <name type="scientific">Nitratidesulfovibrio vulgaris (strain ATCC 29579 / DSM 644 / CCUG 34227 / NCIMB 8303 / VKM B-1760 / Hildenborough)</name>
    <name type="common">Desulfovibrio vulgaris</name>
    <dbReference type="NCBI Taxonomy" id="882"/>
    <lineage>
        <taxon>Bacteria</taxon>
        <taxon>Pseudomonadati</taxon>
        <taxon>Thermodesulfobacteriota</taxon>
        <taxon>Desulfovibrionia</taxon>
        <taxon>Desulfovibrionales</taxon>
        <taxon>Desulfovibrionaceae</taxon>
        <taxon>Nitratidesulfovibrio</taxon>
    </lineage>
</organism>
<dbReference type="HOGENOM" id="CLU_3308596_0_0_7"/>
<keyword evidence="2" id="KW-1185">Reference proteome</keyword>
<dbReference type="EMBL" id="AE017285">
    <property type="protein sequence ID" value="AAS95262.1"/>
    <property type="molecule type" value="Genomic_DNA"/>
</dbReference>
<gene>
    <name evidence="1" type="ordered locus">DVU_0782</name>
</gene>
<dbReference type="EnsemblBacteria" id="AAS95262">
    <property type="protein sequence ID" value="AAS95262"/>
    <property type="gene ID" value="DVU_0782"/>
</dbReference>
<dbReference type="Proteomes" id="UP000002194">
    <property type="component" value="Chromosome"/>
</dbReference>
<evidence type="ECO:0000313" key="2">
    <source>
        <dbReference type="Proteomes" id="UP000002194"/>
    </source>
</evidence>
<protein>
    <submittedName>
        <fullName evidence="1">Uncharacterized protein</fullName>
    </submittedName>
</protein>
<dbReference type="AlphaFoldDB" id="Q72DZ7"/>
<accession>Q72DZ7</accession>
<dbReference type="PaxDb" id="882-DVU_0782"/>
<name>Q72DZ7_NITV2</name>
<proteinExistence type="predicted"/>